<dbReference type="EC" id="3.4.-.-" evidence="11"/>
<dbReference type="NCBIfam" id="TIGR02074">
    <property type="entry name" value="PBP_1a_fam"/>
    <property type="match status" value="1"/>
</dbReference>
<dbReference type="CDD" id="cd00063">
    <property type="entry name" value="FN3"/>
    <property type="match status" value="1"/>
</dbReference>
<evidence type="ECO:0000256" key="4">
    <source>
        <dbReference type="ARBA" id="ARBA00022679"/>
    </source>
</evidence>
<dbReference type="GO" id="GO:0016787">
    <property type="term" value="F:hydrolase activity"/>
    <property type="evidence" value="ECO:0007669"/>
    <property type="project" value="UniProtKB-KW"/>
</dbReference>
<dbReference type="InterPro" id="IPR012338">
    <property type="entry name" value="Beta-lactam/transpept-like"/>
</dbReference>
<dbReference type="GO" id="GO:0016757">
    <property type="term" value="F:glycosyltransferase activity"/>
    <property type="evidence" value="ECO:0007669"/>
    <property type="project" value="UniProtKB-KW"/>
</dbReference>
<comment type="catalytic activity">
    <reaction evidence="7">
        <text>Preferential cleavage: (Ac)2-L-Lys-D-Ala-|-D-Ala. Also transpeptidation of peptidyl-alanyl moieties that are N-acyl substituents of D-alanine.</text>
        <dbReference type="EC" id="3.4.16.4"/>
    </reaction>
</comment>
<dbReference type="InterPro" id="IPR036950">
    <property type="entry name" value="PBP_transglycosylase"/>
</dbReference>
<keyword evidence="12" id="KW-1185">Reference proteome</keyword>
<dbReference type="InterPro" id="IPR023346">
    <property type="entry name" value="Lysozyme-like_dom_sf"/>
</dbReference>
<feature type="region of interest" description="Disordered" evidence="9">
    <location>
        <begin position="780"/>
        <end position="906"/>
    </location>
</feature>
<evidence type="ECO:0000256" key="7">
    <source>
        <dbReference type="ARBA" id="ARBA00034000"/>
    </source>
</evidence>
<feature type="compositionally biased region" description="Basic and acidic residues" evidence="9">
    <location>
        <begin position="1"/>
        <end position="13"/>
    </location>
</feature>
<dbReference type="SUPFAM" id="SSF49265">
    <property type="entry name" value="Fibronectin type III"/>
    <property type="match status" value="1"/>
</dbReference>
<keyword evidence="5 11" id="KW-0378">Hydrolase</keyword>
<accession>A0ABS4CTB2</accession>
<dbReference type="InterPro" id="IPR001264">
    <property type="entry name" value="Glyco_trans_51"/>
</dbReference>
<dbReference type="SMART" id="SM00060">
    <property type="entry name" value="FN3"/>
    <property type="match status" value="1"/>
</dbReference>
<keyword evidence="1" id="KW-0121">Carboxypeptidase</keyword>
<dbReference type="PANTHER" id="PTHR32282">
    <property type="entry name" value="BINDING PROTEIN TRANSPEPTIDASE, PUTATIVE-RELATED"/>
    <property type="match status" value="1"/>
</dbReference>
<dbReference type="InterPro" id="IPR036116">
    <property type="entry name" value="FN3_sf"/>
</dbReference>
<evidence type="ECO:0000256" key="1">
    <source>
        <dbReference type="ARBA" id="ARBA00022645"/>
    </source>
</evidence>
<protein>
    <submittedName>
        <fullName evidence="11">Penicillin-binding protein 1A</fullName>
        <ecNumber evidence="11">2.4.1.-</ecNumber>
        <ecNumber evidence="11">3.4.-.-</ecNumber>
    </submittedName>
</protein>
<dbReference type="Gene3D" id="2.60.40.10">
    <property type="entry name" value="Immunoglobulins"/>
    <property type="match status" value="1"/>
</dbReference>
<evidence type="ECO:0000256" key="9">
    <source>
        <dbReference type="SAM" id="MobiDB-lite"/>
    </source>
</evidence>
<proteinExistence type="predicted"/>
<evidence type="ECO:0000256" key="3">
    <source>
        <dbReference type="ARBA" id="ARBA00022676"/>
    </source>
</evidence>
<organism evidence="11 12">
    <name type="scientific">Bacillus capparidis</name>
    <dbReference type="NCBI Taxonomy" id="1840411"/>
    <lineage>
        <taxon>Bacteria</taxon>
        <taxon>Bacillati</taxon>
        <taxon>Bacillota</taxon>
        <taxon>Bacilli</taxon>
        <taxon>Bacillales</taxon>
        <taxon>Bacillaceae</taxon>
        <taxon>Bacillus</taxon>
    </lineage>
</organism>
<dbReference type="EMBL" id="JAFDST010000001">
    <property type="protein sequence ID" value="MBP1080411.1"/>
    <property type="molecule type" value="Genomic_DNA"/>
</dbReference>
<dbReference type="PROSITE" id="PS50853">
    <property type="entry name" value="FN3"/>
    <property type="match status" value="1"/>
</dbReference>
<gene>
    <name evidence="11" type="ORF">JOC74_000899</name>
</gene>
<evidence type="ECO:0000313" key="12">
    <source>
        <dbReference type="Proteomes" id="UP000674416"/>
    </source>
</evidence>
<keyword evidence="2" id="KW-0645">Protease</keyword>
<comment type="catalytic activity">
    <reaction evidence="8">
        <text>[GlcNAc-(1-&gt;4)-Mur2Ac(oyl-L-Ala-gamma-D-Glu-L-Lys-D-Ala-D-Ala)](n)-di-trans,octa-cis-undecaprenyl diphosphate + beta-D-GlcNAc-(1-&gt;4)-Mur2Ac(oyl-L-Ala-gamma-D-Glu-L-Lys-D-Ala-D-Ala)-di-trans,octa-cis-undecaprenyl diphosphate = [GlcNAc-(1-&gt;4)-Mur2Ac(oyl-L-Ala-gamma-D-Glu-L-Lys-D-Ala-D-Ala)](n+1)-di-trans,octa-cis-undecaprenyl diphosphate + di-trans,octa-cis-undecaprenyl diphosphate + H(+)</text>
        <dbReference type="Rhea" id="RHEA:23708"/>
        <dbReference type="Rhea" id="RHEA-COMP:9602"/>
        <dbReference type="Rhea" id="RHEA-COMP:9603"/>
        <dbReference type="ChEBI" id="CHEBI:15378"/>
        <dbReference type="ChEBI" id="CHEBI:58405"/>
        <dbReference type="ChEBI" id="CHEBI:60033"/>
        <dbReference type="ChEBI" id="CHEBI:78435"/>
        <dbReference type="EC" id="2.4.99.28"/>
    </reaction>
</comment>
<keyword evidence="4 11" id="KW-0808">Transferase</keyword>
<dbReference type="SUPFAM" id="SSF56601">
    <property type="entry name" value="beta-lactamase/transpeptidase-like"/>
    <property type="match status" value="1"/>
</dbReference>
<dbReference type="Gene3D" id="1.10.3810.10">
    <property type="entry name" value="Biosynthetic peptidoglycan transglycosylase-like"/>
    <property type="match status" value="1"/>
</dbReference>
<dbReference type="SUPFAM" id="SSF53955">
    <property type="entry name" value="Lysozyme-like"/>
    <property type="match status" value="1"/>
</dbReference>
<evidence type="ECO:0000256" key="2">
    <source>
        <dbReference type="ARBA" id="ARBA00022670"/>
    </source>
</evidence>
<evidence type="ECO:0000256" key="8">
    <source>
        <dbReference type="ARBA" id="ARBA00049902"/>
    </source>
</evidence>
<dbReference type="InterPro" id="IPR013783">
    <property type="entry name" value="Ig-like_fold"/>
</dbReference>
<evidence type="ECO:0000256" key="5">
    <source>
        <dbReference type="ARBA" id="ARBA00022801"/>
    </source>
</evidence>
<keyword evidence="6" id="KW-0511">Multifunctional enzyme</keyword>
<dbReference type="Pfam" id="PF00041">
    <property type="entry name" value="fn3"/>
    <property type="match status" value="1"/>
</dbReference>
<feature type="compositionally biased region" description="Basic and acidic residues" evidence="9">
    <location>
        <begin position="792"/>
        <end position="803"/>
    </location>
</feature>
<feature type="compositionally biased region" description="Low complexity" evidence="9">
    <location>
        <begin position="813"/>
        <end position="830"/>
    </location>
</feature>
<dbReference type="Pfam" id="PF00905">
    <property type="entry name" value="Transpeptidase"/>
    <property type="match status" value="1"/>
</dbReference>
<dbReference type="InterPro" id="IPR001460">
    <property type="entry name" value="PCN-bd_Tpept"/>
</dbReference>
<evidence type="ECO:0000313" key="11">
    <source>
        <dbReference type="EMBL" id="MBP1080411.1"/>
    </source>
</evidence>
<feature type="compositionally biased region" description="Polar residues" evidence="9">
    <location>
        <begin position="879"/>
        <end position="906"/>
    </location>
</feature>
<comment type="caution">
    <text evidence="11">The sequence shown here is derived from an EMBL/GenBank/DDBJ whole genome shotgun (WGS) entry which is preliminary data.</text>
</comment>
<dbReference type="EC" id="2.4.1.-" evidence="11"/>
<dbReference type="RefSeq" id="WP_082363826.1">
    <property type="nucleotide sequence ID" value="NZ_JAFDST010000001.1"/>
</dbReference>
<dbReference type="InterPro" id="IPR003961">
    <property type="entry name" value="FN3_dom"/>
</dbReference>
<dbReference type="Gene3D" id="3.40.710.10">
    <property type="entry name" value="DD-peptidase/beta-lactamase superfamily"/>
    <property type="match status" value="1"/>
</dbReference>
<keyword evidence="3 11" id="KW-0328">Glycosyltransferase</keyword>
<dbReference type="InterPro" id="IPR050396">
    <property type="entry name" value="Glycosyltr_51/Transpeptidase"/>
</dbReference>
<feature type="compositionally biased region" description="Polar residues" evidence="9">
    <location>
        <begin position="16"/>
        <end position="26"/>
    </location>
</feature>
<dbReference type="Pfam" id="PF00912">
    <property type="entry name" value="Transgly"/>
    <property type="match status" value="1"/>
</dbReference>
<dbReference type="PANTHER" id="PTHR32282:SF29">
    <property type="entry name" value="PENICILLIN-BINDING PROTEIN 1A"/>
    <property type="match status" value="1"/>
</dbReference>
<feature type="domain" description="Fibronectin type-III" evidence="10">
    <location>
        <begin position="708"/>
        <end position="797"/>
    </location>
</feature>
<feature type="region of interest" description="Disordered" evidence="9">
    <location>
        <begin position="1"/>
        <end position="33"/>
    </location>
</feature>
<evidence type="ECO:0000256" key="6">
    <source>
        <dbReference type="ARBA" id="ARBA00023268"/>
    </source>
</evidence>
<evidence type="ECO:0000259" key="10">
    <source>
        <dbReference type="PROSITE" id="PS50853"/>
    </source>
</evidence>
<name>A0ABS4CTB2_9BACI</name>
<reference evidence="11 12" key="1">
    <citation type="submission" date="2021-01" db="EMBL/GenBank/DDBJ databases">
        <title>Genomic Encyclopedia of Type Strains, Phase IV (KMG-IV): sequencing the most valuable type-strain genomes for metagenomic binning, comparative biology and taxonomic classification.</title>
        <authorList>
            <person name="Goeker M."/>
        </authorList>
    </citation>
    <scope>NUCLEOTIDE SEQUENCE [LARGE SCALE GENOMIC DNA]</scope>
    <source>
        <strain evidence="11 12">DSM 103394</strain>
    </source>
</reference>
<dbReference type="Proteomes" id="UP000674416">
    <property type="component" value="Unassembled WGS sequence"/>
</dbReference>
<sequence>MSDQYSSREERRKAMQGNSRSNPSHQKNNKKKKSKNGLFKKVLLSLLILFVIGTVAGGVTFAVLVSDSPSLDEEKMKTPYSSTIYDKNGKEIAEIGSEKRTYVSINDIPDQVKNAFLATEDARFYDHHGIDPIRIGGALVANVTGGFGAEGGSTITQQVVKNSLLSHEKTLKRKVQEVWLSLQLERQYSKDEILEMYLNRIYFSPRAYGVGKAAEEFFGVTDLKDLTVEQAAVLAGMPQSPNNYNPIKNPERAEQRRNVVLGLMEQHGFISKAEYDKAKSVAVTEGLVSEETYAKKTEENKYSAFVEQVVEEVKSKAGVDVGTDGLKIHTTLDPDAQSYMEDMLNGDSLSFTEGMQAGITLLDTKTGEIRAIGAGRNVPAGGYNYATDARRQPGSSIKPILDYGPVIENKKWSTYEQINDEPYSYDDGTPINNFDNSYKGWMTAREALAQSRNIPALKAFQEVGKDKAKEFAGKLGINFNGDVYESYSIGGFGEKDPGVSSLQMAGAYSAFGNNGYYNEPHAVTSVEFNDGTKMDLTPEPEAAMSDYTAFMISDMLQTAVQTGTGRAAQVPGVNIAGKTGTTNFSIEERQKYNISKSGARDSWFVGYSPQYTAAIWTGMGKNDQNKVHLTTSEQQLAKKAFKQLMTHVDDGSGSFEKPDSVVAVDIEKGSNPPVKASEYTPESQRITEYFVKGSAPSQVSTKYEKTNKPENLNVSYDEASKSVTLNWTHEKDDATFEVQQSINDGGYAEIQKNGEKSIVIPNVQPGSVYRFQVTAISGDNRSDTASTMIEIPGEKPPEEKPDGNGEINPPAEQPDNPGGQQPDPNQNGNNGNNGGQNDGNPADGNQGGNTPPEEQPADGNQGGNTPPPEEQPADGNQGGNTPPSEEQPADGNQTILPGDQNSNTSD</sequence>